<dbReference type="STRING" id="1520.LF65_04075"/>
<dbReference type="InterPro" id="IPR013325">
    <property type="entry name" value="RNA_pol_sigma_r2"/>
</dbReference>
<dbReference type="Pfam" id="PF04542">
    <property type="entry name" value="Sigma70_r2"/>
    <property type="match status" value="1"/>
</dbReference>
<keyword evidence="2" id="KW-0805">Transcription regulation</keyword>
<dbReference type="InterPro" id="IPR013324">
    <property type="entry name" value="RNA_pol_sigma_r3/r4-like"/>
</dbReference>
<reference evidence="8" key="1">
    <citation type="submission" date="2014-12" db="EMBL/GenBank/DDBJ databases">
        <title>Genome sequence of Clostridium beijerinckii strain 59B.</title>
        <authorList>
            <person name="Little G.T."/>
            <person name="Minton N.P."/>
        </authorList>
    </citation>
    <scope>NUCLEOTIDE SEQUENCE [LARGE SCALE GENOMIC DNA]</scope>
    <source>
        <strain evidence="8">59B</strain>
    </source>
</reference>
<sequence>MSEEELVIKIQSGDMNALGELFEIYKNESFKYSYLITGSKYTSEDIVQEVFISCYNNIRSLKNPEFFKSWFFKMLTRIAWRYAKKDKKSLPVDNIFEKVDEKGIDTSIEQYLRKEQNNNLYAEIEKLDLKQKTVIVLYYFNGLTVNEIAKVMGCFEGTIKSRLHSARKKLKSSLIKCDDEYNHRNLKRVGLDG</sequence>
<dbReference type="Pfam" id="PF08281">
    <property type="entry name" value="Sigma70_r4_2"/>
    <property type="match status" value="1"/>
</dbReference>
<feature type="domain" description="RNA polymerase sigma-70 region 2" evidence="5">
    <location>
        <begin position="21"/>
        <end position="87"/>
    </location>
</feature>
<dbReference type="PANTHER" id="PTHR43133:SF60">
    <property type="entry name" value="RNA POLYMERASE SIGMA FACTOR SIGV"/>
    <property type="match status" value="1"/>
</dbReference>
<proteinExistence type="inferred from homology"/>
<organism evidence="7 8">
    <name type="scientific">Clostridium beijerinckii</name>
    <name type="common">Clostridium MP</name>
    <dbReference type="NCBI Taxonomy" id="1520"/>
    <lineage>
        <taxon>Bacteria</taxon>
        <taxon>Bacillati</taxon>
        <taxon>Bacillota</taxon>
        <taxon>Clostridia</taxon>
        <taxon>Eubacteriales</taxon>
        <taxon>Clostridiaceae</taxon>
        <taxon>Clostridium</taxon>
    </lineage>
</organism>
<name>A0A0B5QEE1_CLOBE</name>
<dbReference type="GO" id="GO:0016987">
    <property type="term" value="F:sigma factor activity"/>
    <property type="evidence" value="ECO:0007669"/>
    <property type="project" value="UniProtKB-KW"/>
</dbReference>
<dbReference type="PANTHER" id="PTHR43133">
    <property type="entry name" value="RNA POLYMERASE ECF-TYPE SIGMA FACTO"/>
    <property type="match status" value="1"/>
</dbReference>
<dbReference type="GO" id="GO:0006352">
    <property type="term" value="P:DNA-templated transcription initiation"/>
    <property type="evidence" value="ECO:0007669"/>
    <property type="project" value="InterPro"/>
</dbReference>
<dbReference type="InterPro" id="IPR007627">
    <property type="entry name" value="RNA_pol_sigma70_r2"/>
</dbReference>
<dbReference type="NCBIfam" id="TIGR02937">
    <property type="entry name" value="sigma70-ECF"/>
    <property type="match status" value="1"/>
</dbReference>
<evidence type="ECO:0000313" key="8">
    <source>
        <dbReference type="Proteomes" id="UP000031866"/>
    </source>
</evidence>
<gene>
    <name evidence="7" type="ORF">LF65_04075</name>
</gene>
<feature type="domain" description="RNA polymerase sigma factor 70 region 4 type 2" evidence="6">
    <location>
        <begin position="119"/>
        <end position="170"/>
    </location>
</feature>
<dbReference type="SUPFAM" id="SSF88659">
    <property type="entry name" value="Sigma3 and sigma4 domains of RNA polymerase sigma factors"/>
    <property type="match status" value="1"/>
</dbReference>
<evidence type="ECO:0000313" key="7">
    <source>
        <dbReference type="EMBL" id="AJH00620.1"/>
    </source>
</evidence>
<evidence type="ECO:0000259" key="5">
    <source>
        <dbReference type="Pfam" id="PF04542"/>
    </source>
</evidence>
<dbReference type="OrthoDB" id="9784984at2"/>
<dbReference type="RefSeq" id="WP_041898493.1">
    <property type="nucleotide sequence ID" value="NZ_CP010086.2"/>
</dbReference>
<dbReference type="InterPro" id="IPR013249">
    <property type="entry name" value="RNA_pol_sigma70_r4_t2"/>
</dbReference>
<dbReference type="KEGG" id="cbei:LF65_04075"/>
<evidence type="ECO:0000256" key="3">
    <source>
        <dbReference type="ARBA" id="ARBA00023082"/>
    </source>
</evidence>
<keyword evidence="4" id="KW-0804">Transcription</keyword>
<keyword evidence="3" id="KW-0731">Sigma factor</keyword>
<dbReference type="CDD" id="cd06171">
    <property type="entry name" value="Sigma70_r4"/>
    <property type="match status" value="1"/>
</dbReference>
<dbReference type="InterPro" id="IPR036388">
    <property type="entry name" value="WH-like_DNA-bd_sf"/>
</dbReference>
<dbReference type="AlphaFoldDB" id="A0A0B5QEE1"/>
<dbReference type="GO" id="GO:0003677">
    <property type="term" value="F:DNA binding"/>
    <property type="evidence" value="ECO:0007669"/>
    <property type="project" value="InterPro"/>
</dbReference>
<comment type="similarity">
    <text evidence="1">Belongs to the sigma-70 factor family. ECF subfamily.</text>
</comment>
<dbReference type="InterPro" id="IPR039425">
    <property type="entry name" value="RNA_pol_sigma-70-like"/>
</dbReference>
<evidence type="ECO:0000256" key="4">
    <source>
        <dbReference type="ARBA" id="ARBA00023163"/>
    </source>
</evidence>
<evidence type="ECO:0000256" key="1">
    <source>
        <dbReference type="ARBA" id="ARBA00010641"/>
    </source>
</evidence>
<dbReference type="Gene3D" id="1.10.10.10">
    <property type="entry name" value="Winged helix-like DNA-binding domain superfamily/Winged helix DNA-binding domain"/>
    <property type="match status" value="1"/>
</dbReference>
<dbReference type="EMBL" id="CP010086">
    <property type="protein sequence ID" value="AJH00620.1"/>
    <property type="molecule type" value="Genomic_DNA"/>
</dbReference>
<dbReference type="Proteomes" id="UP000031866">
    <property type="component" value="Chromosome"/>
</dbReference>
<dbReference type="SUPFAM" id="SSF88946">
    <property type="entry name" value="Sigma2 domain of RNA polymerase sigma factors"/>
    <property type="match status" value="1"/>
</dbReference>
<accession>A0A0B5QEE1</accession>
<dbReference type="Gene3D" id="1.10.1740.10">
    <property type="match status" value="1"/>
</dbReference>
<protein>
    <submittedName>
        <fullName evidence="7">RNA polymerase subunit sigma-24</fullName>
    </submittedName>
</protein>
<evidence type="ECO:0000256" key="2">
    <source>
        <dbReference type="ARBA" id="ARBA00023015"/>
    </source>
</evidence>
<evidence type="ECO:0000259" key="6">
    <source>
        <dbReference type="Pfam" id="PF08281"/>
    </source>
</evidence>
<dbReference type="InterPro" id="IPR014284">
    <property type="entry name" value="RNA_pol_sigma-70_dom"/>
</dbReference>